<feature type="compositionally biased region" description="Low complexity" evidence="1">
    <location>
        <begin position="340"/>
        <end position="379"/>
    </location>
</feature>
<evidence type="ECO:0000313" key="3">
    <source>
        <dbReference type="Proteomes" id="UP000321805"/>
    </source>
</evidence>
<reference evidence="2 3" key="1">
    <citation type="journal article" date="2018" name="J. Microbiol.">
        <title>Baekduia soli gen. nov., sp. nov., a novel bacterium isolated from the soil of Baekdu Mountain and proposal of a novel family name, Baekduiaceae fam. nov.</title>
        <authorList>
            <person name="An D.S."/>
            <person name="Siddiqi M.Z."/>
            <person name="Kim K.H."/>
            <person name="Yu H.S."/>
            <person name="Im W.T."/>
        </authorList>
    </citation>
    <scope>NUCLEOTIDE SEQUENCE [LARGE SCALE GENOMIC DNA]</scope>
    <source>
        <strain evidence="2 3">BR7-21</strain>
    </source>
</reference>
<name>A0A5B8U3V4_9ACTN</name>
<feature type="region of interest" description="Disordered" evidence="1">
    <location>
        <begin position="331"/>
        <end position="379"/>
    </location>
</feature>
<keyword evidence="3" id="KW-1185">Reference proteome</keyword>
<dbReference type="OrthoDB" id="5241462at2"/>
<dbReference type="RefSeq" id="WP_146918410.1">
    <property type="nucleotide sequence ID" value="NZ_CP042430.1"/>
</dbReference>
<protein>
    <submittedName>
        <fullName evidence="2">Uncharacterized protein</fullName>
    </submittedName>
</protein>
<gene>
    <name evidence="2" type="ORF">FSW04_08900</name>
</gene>
<dbReference type="Proteomes" id="UP000321805">
    <property type="component" value="Chromosome"/>
</dbReference>
<organism evidence="2 3">
    <name type="scientific">Baekduia soli</name>
    <dbReference type="NCBI Taxonomy" id="496014"/>
    <lineage>
        <taxon>Bacteria</taxon>
        <taxon>Bacillati</taxon>
        <taxon>Actinomycetota</taxon>
        <taxon>Thermoleophilia</taxon>
        <taxon>Solirubrobacterales</taxon>
        <taxon>Baekduiaceae</taxon>
        <taxon>Baekduia</taxon>
    </lineage>
</organism>
<evidence type="ECO:0000256" key="1">
    <source>
        <dbReference type="SAM" id="MobiDB-lite"/>
    </source>
</evidence>
<dbReference type="AlphaFoldDB" id="A0A5B8U3V4"/>
<sequence length="379" mass="41038">MRNRQLHAALAAFAEESAHQLAADTAAGAEVPFEVVELAGSRREAPLYCYRPLTGGFIEERRSILGRLPSFLPAVHALAACGGLDAYLVACGESRVPGADRARAEYALRLFLTRVFEDSGDFELSPERLARAYEDLESAVMDGRALTEVVAPLLGLALTSDEIALGDGLALVCADACPDAPREALFEREDGHQVVLARLTWESAPGDEAPLRHAQVRLRRLLTALRLYDAAGIVLARTAWTRTGGGGWQPFAMAGGAVARGVCVIPPQQEDELRAFLSLVGRRTPRGGELAWALQRFELATDRGRPSEALTDVLLALRALLEPEGPRPGGWRAAWRRCARSPSSAPRSPSASRTSSRWSARSSPASRPRTARWRAWSTS</sequence>
<dbReference type="EMBL" id="CP042430">
    <property type="protein sequence ID" value="QEC47680.1"/>
    <property type="molecule type" value="Genomic_DNA"/>
</dbReference>
<proteinExistence type="predicted"/>
<accession>A0A5B8U3V4</accession>
<dbReference type="KEGG" id="bsol:FSW04_08900"/>
<evidence type="ECO:0000313" key="2">
    <source>
        <dbReference type="EMBL" id="QEC47680.1"/>
    </source>
</evidence>